<proteinExistence type="inferred from homology"/>
<evidence type="ECO:0000256" key="5">
    <source>
        <dbReference type="PIRSR" id="PIRSR000350-4"/>
    </source>
</evidence>
<dbReference type="SUPFAM" id="SSF51905">
    <property type="entry name" value="FAD/NAD(P)-binding domain"/>
    <property type="match status" value="1"/>
</dbReference>
<dbReference type="InterPro" id="IPR001100">
    <property type="entry name" value="Pyr_nuc-diS_OxRdtase"/>
</dbReference>
<dbReference type="GO" id="GO:0003955">
    <property type="term" value="F:NAD(P)H dehydrogenase (quinone) activity"/>
    <property type="evidence" value="ECO:0007669"/>
    <property type="project" value="TreeGrafter"/>
</dbReference>
<organism evidence="8">
    <name type="scientific">uncultured Arthrobacter sp</name>
    <dbReference type="NCBI Taxonomy" id="114050"/>
    <lineage>
        <taxon>Bacteria</taxon>
        <taxon>Bacillati</taxon>
        <taxon>Actinomycetota</taxon>
        <taxon>Actinomycetes</taxon>
        <taxon>Micrococcales</taxon>
        <taxon>Micrococcaceae</taxon>
        <taxon>Arthrobacter</taxon>
        <taxon>environmental samples</taxon>
    </lineage>
</organism>
<evidence type="ECO:0000256" key="3">
    <source>
        <dbReference type="ARBA" id="ARBA00022827"/>
    </source>
</evidence>
<keyword evidence="2" id="KW-0285">Flavoprotein</keyword>
<evidence type="ECO:0000259" key="6">
    <source>
        <dbReference type="Pfam" id="PF02852"/>
    </source>
</evidence>
<dbReference type="Pfam" id="PF02852">
    <property type="entry name" value="Pyr_redox_dim"/>
    <property type="match status" value="1"/>
</dbReference>
<dbReference type="InterPro" id="IPR004099">
    <property type="entry name" value="Pyr_nucl-diS_OxRdtase_dimer"/>
</dbReference>
<dbReference type="GO" id="GO:0050660">
    <property type="term" value="F:flavin adenine dinucleotide binding"/>
    <property type="evidence" value="ECO:0007669"/>
    <property type="project" value="TreeGrafter"/>
</dbReference>
<feature type="domain" description="Pyridine nucleotide-disulphide oxidoreductase dimerisation" evidence="6">
    <location>
        <begin position="365"/>
        <end position="473"/>
    </location>
</feature>
<keyword evidence="4" id="KW-0547">Nucleotide-binding</keyword>
<dbReference type="PANTHER" id="PTHR43014">
    <property type="entry name" value="MERCURIC REDUCTASE"/>
    <property type="match status" value="1"/>
</dbReference>
<evidence type="ECO:0000256" key="2">
    <source>
        <dbReference type="ARBA" id="ARBA00022630"/>
    </source>
</evidence>
<dbReference type="InterPro" id="IPR016156">
    <property type="entry name" value="FAD/NAD-linked_Rdtase_dimer_sf"/>
</dbReference>
<dbReference type="AlphaFoldDB" id="A0A6J4I9T6"/>
<evidence type="ECO:0000256" key="4">
    <source>
        <dbReference type="PIRSR" id="PIRSR000350-3"/>
    </source>
</evidence>
<feature type="disulfide bond" description="Redox-active" evidence="5">
    <location>
        <begin position="54"/>
        <end position="59"/>
    </location>
</feature>
<protein>
    <submittedName>
        <fullName evidence="8">PF00070 family, FAD-dependent NAD(P)-disulphide oxidoreductase</fullName>
    </submittedName>
</protein>
<keyword evidence="3 4" id="KW-0274">FAD</keyword>
<name>A0A6J4I9T6_9MICC</name>
<dbReference type="PANTHER" id="PTHR43014:SF2">
    <property type="entry name" value="MERCURIC REDUCTASE"/>
    <property type="match status" value="1"/>
</dbReference>
<dbReference type="InterPro" id="IPR036188">
    <property type="entry name" value="FAD/NAD-bd_sf"/>
</dbReference>
<dbReference type="EMBL" id="CADCTE010000101">
    <property type="protein sequence ID" value="CAA9244241.1"/>
    <property type="molecule type" value="Genomic_DNA"/>
</dbReference>
<feature type="binding site" evidence="4">
    <location>
        <position position="323"/>
    </location>
    <ligand>
        <name>FAD</name>
        <dbReference type="ChEBI" id="CHEBI:57692"/>
    </ligand>
</feature>
<evidence type="ECO:0000313" key="8">
    <source>
        <dbReference type="EMBL" id="CAA9244241.1"/>
    </source>
</evidence>
<comment type="cofactor">
    <cofactor evidence="4">
        <name>FAD</name>
        <dbReference type="ChEBI" id="CHEBI:57692"/>
    </cofactor>
    <text evidence="4">Binds 1 FAD per subunit.</text>
</comment>
<dbReference type="SUPFAM" id="SSF55424">
    <property type="entry name" value="FAD/NAD-linked reductases, dimerisation (C-terminal) domain"/>
    <property type="match status" value="1"/>
</dbReference>
<sequence length="487" mass="50573">MRQMMNTAQDRPEPGTYDVVVIGGGPVGGAAAQRLVRGGMSVALVEAELVGGECHYWACIPSKAMLRPAQARLAALRSPGARESVTGRLDPSAVLARRDDAVDHLDDTRIAAGMKARGMEVIRGRGRLAGPRSVVVDAGPGPQIELSAGQAVVLATGSLPVLPPVPGLAEALPWTNREATSAVVAPRRLVVLGGGAVGLEMAQAWSWLGSGQVVVLNRGPHLLPNHEPFVGDLVLAGLQAAGVEVRFGVEVQRVLRPAAGGEVLVHLSDGSVVAADELLVAAGRRPPTGDLGIETIGAAPGRWLEVDPTLQVVGAPGVYAIGDVNGHALLTHQGKYQARVAADAILARRRGEEPSFTADADAAAVPQVLFTDPEVASVGLSSRDATARGWRVSVVEADLGAVAGAGLHALGYAGRAALVIDEDSQTLVGATFVGQDVADMVHAATMAVVARVPLERMRHVVPSFPTLSEVWLELLDAYFLQRRSTPS</sequence>
<dbReference type="RefSeq" id="WP_294567737.1">
    <property type="nucleotide sequence ID" value="NZ_CADCTE010000101.1"/>
</dbReference>
<dbReference type="InterPro" id="IPR023753">
    <property type="entry name" value="FAD/NAD-binding_dom"/>
</dbReference>
<feature type="binding site" evidence="4">
    <location>
        <position position="283"/>
    </location>
    <ligand>
        <name>NAD(+)</name>
        <dbReference type="ChEBI" id="CHEBI:57540"/>
    </ligand>
</feature>
<dbReference type="PIRSF" id="PIRSF000350">
    <property type="entry name" value="Mercury_reductase_MerA"/>
    <property type="match status" value="1"/>
</dbReference>
<keyword evidence="4" id="KW-0520">NAD</keyword>
<accession>A0A6J4I9T6</accession>
<gene>
    <name evidence="8" type="ORF">AVDCRST_MAG83-2143</name>
</gene>
<reference evidence="8" key="1">
    <citation type="submission" date="2020-02" db="EMBL/GenBank/DDBJ databases">
        <authorList>
            <person name="Meier V. D."/>
        </authorList>
    </citation>
    <scope>NUCLEOTIDE SEQUENCE</scope>
    <source>
        <strain evidence="8">AVDCRST_MAG83</strain>
    </source>
</reference>
<feature type="binding site" evidence="4">
    <location>
        <begin position="193"/>
        <end position="200"/>
    </location>
    <ligand>
        <name>NAD(+)</name>
        <dbReference type="ChEBI" id="CHEBI:57540"/>
    </ligand>
</feature>
<feature type="domain" description="FAD/NAD(P)-binding" evidence="7">
    <location>
        <begin position="17"/>
        <end position="332"/>
    </location>
</feature>
<feature type="binding site" evidence="4">
    <location>
        <position position="126"/>
    </location>
    <ligand>
        <name>FAD</name>
        <dbReference type="ChEBI" id="CHEBI:57692"/>
    </ligand>
</feature>
<dbReference type="PRINTS" id="PR00411">
    <property type="entry name" value="PNDRDTASEI"/>
</dbReference>
<dbReference type="PRINTS" id="PR00368">
    <property type="entry name" value="FADPNR"/>
</dbReference>
<dbReference type="Pfam" id="PF07992">
    <property type="entry name" value="Pyr_redox_2"/>
    <property type="match status" value="1"/>
</dbReference>
<evidence type="ECO:0000256" key="1">
    <source>
        <dbReference type="ARBA" id="ARBA00007532"/>
    </source>
</evidence>
<dbReference type="Gene3D" id="3.50.50.60">
    <property type="entry name" value="FAD/NAD(P)-binding domain"/>
    <property type="match status" value="2"/>
</dbReference>
<comment type="similarity">
    <text evidence="1">Belongs to the class-I pyridine nucleotide-disulfide oxidoreductase family.</text>
</comment>
<feature type="binding site" evidence="4">
    <location>
        <begin position="156"/>
        <end position="158"/>
    </location>
    <ligand>
        <name>FAD</name>
        <dbReference type="ChEBI" id="CHEBI:57692"/>
    </ligand>
</feature>
<dbReference type="Gene3D" id="3.30.390.30">
    <property type="match status" value="1"/>
</dbReference>
<evidence type="ECO:0000259" key="7">
    <source>
        <dbReference type="Pfam" id="PF07992"/>
    </source>
</evidence>
<feature type="binding site" evidence="4">
    <location>
        <position position="63"/>
    </location>
    <ligand>
        <name>FAD</name>
        <dbReference type="ChEBI" id="CHEBI:57692"/>
    </ligand>
</feature>